<evidence type="ECO:0000313" key="1">
    <source>
        <dbReference type="EMBL" id="PTB56685.1"/>
    </source>
</evidence>
<organism evidence="1 2">
    <name type="scientific">Trichoderma harzianum CBS 226.95</name>
    <dbReference type="NCBI Taxonomy" id="983964"/>
    <lineage>
        <taxon>Eukaryota</taxon>
        <taxon>Fungi</taxon>
        <taxon>Dikarya</taxon>
        <taxon>Ascomycota</taxon>
        <taxon>Pezizomycotina</taxon>
        <taxon>Sordariomycetes</taxon>
        <taxon>Hypocreomycetidae</taxon>
        <taxon>Hypocreales</taxon>
        <taxon>Hypocreaceae</taxon>
        <taxon>Trichoderma</taxon>
    </lineage>
</organism>
<gene>
    <name evidence="1" type="ORF">M431DRAFT_493162</name>
</gene>
<proteinExistence type="predicted"/>
<name>A0A2T4AHW8_TRIHA</name>
<dbReference type="Proteomes" id="UP000241690">
    <property type="component" value="Unassembled WGS sequence"/>
</dbReference>
<dbReference type="AlphaFoldDB" id="A0A2T4AHW8"/>
<keyword evidence="2" id="KW-1185">Reference proteome</keyword>
<reference evidence="1 2" key="1">
    <citation type="submission" date="2016-07" db="EMBL/GenBank/DDBJ databases">
        <title>Multiple horizontal gene transfer events from other fungi enriched the ability of initially mycotrophic Trichoderma (Ascomycota) to feed on dead plant biomass.</title>
        <authorList>
            <consortium name="DOE Joint Genome Institute"/>
            <person name="Aerts A."/>
            <person name="Atanasova L."/>
            <person name="Chenthamara K."/>
            <person name="Zhang J."/>
            <person name="Grujic M."/>
            <person name="Henrissat B."/>
            <person name="Kuo A."/>
            <person name="Salamov A."/>
            <person name="Lipzen A."/>
            <person name="Labutti K."/>
            <person name="Barry K."/>
            <person name="Miao Y."/>
            <person name="Rahimi M.J."/>
            <person name="Shen Q."/>
            <person name="Grigoriev I.V."/>
            <person name="Kubicek C.P."/>
            <person name="Druzhinina I.S."/>
        </authorList>
    </citation>
    <scope>NUCLEOTIDE SEQUENCE [LARGE SCALE GENOMIC DNA]</scope>
    <source>
        <strain evidence="1 2">CBS 226.95</strain>
    </source>
</reference>
<dbReference type="GeneID" id="36625648"/>
<dbReference type="RefSeq" id="XP_024776362.1">
    <property type="nucleotide sequence ID" value="XM_024917079.1"/>
</dbReference>
<protein>
    <submittedName>
        <fullName evidence="1">Uncharacterized protein</fullName>
    </submittedName>
</protein>
<accession>A0A2T4AHW8</accession>
<sequence length="201" mass="22338">MNRRLSQQQLPPVVYSNFGLAFALGPPAEKSCPTPPAASNLTRPTPIFYFRELHQPTSHASPINSHQFSAAKPVAPTPQTYAPLPNKAPLFQSIKCQMQKVNAQNEQMAGKELDLSAMPPHRYVRAGSTTPSFIDNCLDNQPHQPHQFRPRLIYFLVQRSNRVDRSSSGADNWHKAKAITANMQGKLASQAWSSEAPRTLL</sequence>
<dbReference type="EMBL" id="KZ679678">
    <property type="protein sequence ID" value="PTB56685.1"/>
    <property type="molecule type" value="Genomic_DNA"/>
</dbReference>
<evidence type="ECO:0000313" key="2">
    <source>
        <dbReference type="Proteomes" id="UP000241690"/>
    </source>
</evidence>